<dbReference type="PANTHER" id="PTHR43133:SF63">
    <property type="entry name" value="RNA POLYMERASE SIGMA FACTOR FECI-RELATED"/>
    <property type="match status" value="1"/>
</dbReference>
<evidence type="ECO:0000256" key="2">
    <source>
        <dbReference type="ARBA" id="ARBA00023015"/>
    </source>
</evidence>
<reference evidence="7" key="1">
    <citation type="submission" date="2022-09" db="EMBL/GenBank/DDBJ databases">
        <title>Intensive care unit water sources are persistently colonized with multi-drug resistant bacteria and are the site of extensive horizontal gene transfer of antibiotic resistance genes.</title>
        <authorList>
            <person name="Diorio-Toth L."/>
        </authorList>
    </citation>
    <scope>NUCLEOTIDE SEQUENCE</scope>
    <source>
        <strain evidence="7">GD03659</strain>
    </source>
</reference>
<dbReference type="InterPro" id="IPR014284">
    <property type="entry name" value="RNA_pol_sigma-70_dom"/>
</dbReference>
<feature type="domain" description="RNA polymerase sigma factor 70 region 4 type 2" evidence="6">
    <location>
        <begin position="113"/>
        <end position="163"/>
    </location>
</feature>
<gene>
    <name evidence="7" type="ORF">N5J77_00325</name>
</gene>
<dbReference type="InterPro" id="IPR013325">
    <property type="entry name" value="RNA_pol_sigma_r2"/>
</dbReference>
<evidence type="ECO:0000256" key="4">
    <source>
        <dbReference type="ARBA" id="ARBA00023163"/>
    </source>
</evidence>
<dbReference type="InterPro" id="IPR039425">
    <property type="entry name" value="RNA_pol_sigma-70-like"/>
</dbReference>
<feature type="region of interest" description="Disordered" evidence="5">
    <location>
        <begin position="174"/>
        <end position="195"/>
    </location>
</feature>
<dbReference type="EMBL" id="JAOCKX010000001">
    <property type="protein sequence ID" value="MDH2129551.1"/>
    <property type="molecule type" value="Genomic_DNA"/>
</dbReference>
<dbReference type="Pfam" id="PF08281">
    <property type="entry name" value="Sigma70_r4_2"/>
    <property type="match status" value="1"/>
</dbReference>
<evidence type="ECO:0000256" key="3">
    <source>
        <dbReference type="ARBA" id="ARBA00023082"/>
    </source>
</evidence>
<dbReference type="RefSeq" id="WP_279728003.1">
    <property type="nucleotide sequence ID" value="NZ_JAOCKX010000001.1"/>
</dbReference>
<protein>
    <submittedName>
        <fullName evidence="7">Sigma-70 family RNA polymerase sigma factor</fullName>
    </submittedName>
</protein>
<dbReference type="GO" id="GO:0006352">
    <property type="term" value="P:DNA-templated transcription initiation"/>
    <property type="evidence" value="ECO:0007669"/>
    <property type="project" value="InterPro"/>
</dbReference>
<dbReference type="GO" id="GO:0016987">
    <property type="term" value="F:sigma factor activity"/>
    <property type="evidence" value="ECO:0007669"/>
    <property type="project" value="UniProtKB-KW"/>
</dbReference>
<name>A0AA42WS23_SPHYA</name>
<evidence type="ECO:0000313" key="7">
    <source>
        <dbReference type="EMBL" id="MDH2129551.1"/>
    </source>
</evidence>
<dbReference type="PANTHER" id="PTHR43133">
    <property type="entry name" value="RNA POLYMERASE ECF-TYPE SIGMA FACTO"/>
    <property type="match status" value="1"/>
</dbReference>
<comment type="caution">
    <text evidence="7">The sequence shown here is derived from an EMBL/GenBank/DDBJ whole genome shotgun (WGS) entry which is preliminary data.</text>
</comment>
<dbReference type="NCBIfam" id="TIGR02937">
    <property type="entry name" value="sigma70-ECF"/>
    <property type="match status" value="1"/>
</dbReference>
<sequence length="195" mass="22496">MTRNRREIVAWVGSHVVPHEADLRARLRRMAVPEDEVGDIVQDAYVKIARLDDVSHIRSGRAYFFSTARSVLLDRIRHDRIVRIDSLTEADMLALADDDPGPERRASARQELERVRQLIAELPERCRVIFEMRRIEGVPQREIAERLCVPEHTVEAQAIRGLKLILKAIAGESMEAMPSRRGSRKESERDEQRNE</sequence>
<dbReference type="InterPro" id="IPR036388">
    <property type="entry name" value="WH-like_DNA-bd_sf"/>
</dbReference>
<organism evidence="7 8">
    <name type="scientific">Sphingobium yanoikuyae</name>
    <name type="common">Sphingomonas yanoikuyae</name>
    <dbReference type="NCBI Taxonomy" id="13690"/>
    <lineage>
        <taxon>Bacteria</taxon>
        <taxon>Pseudomonadati</taxon>
        <taxon>Pseudomonadota</taxon>
        <taxon>Alphaproteobacteria</taxon>
        <taxon>Sphingomonadales</taxon>
        <taxon>Sphingomonadaceae</taxon>
        <taxon>Sphingobium</taxon>
    </lineage>
</organism>
<dbReference type="AlphaFoldDB" id="A0AA42WS23"/>
<keyword evidence="2" id="KW-0805">Transcription regulation</keyword>
<evidence type="ECO:0000256" key="5">
    <source>
        <dbReference type="SAM" id="MobiDB-lite"/>
    </source>
</evidence>
<evidence type="ECO:0000259" key="6">
    <source>
        <dbReference type="Pfam" id="PF08281"/>
    </source>
</evidence>
<keyword evidence="3" id="KW-0731">Sigma factor</keyword>
<evidence type="ECO:0000313" key="8">
    <source>
        <dbReference type="Proteomes" id="UP001162318"/>
    </source>
</evidence>
<feature type="compositionally biased region" description="Basic and acidic residues" evidence="5">
    <location>
        <begin position="184"/>
        <end position="195"/>
    </location>
</feature>
<dbReference type="Proteomes" id="UP001162318">
    <property type="component" value="Unassembled WGS sequence"/>
</dbReference>
<evidence type="ECO:0000256" key="1">
    <source>
        <dbReference type="ARBA" id="ARBA00010641"/>
    </source>
</evidence>
<dbReference type="SUPFAM" id="SSF88659">
    <property type="entry name" value="Sigma3 and sigma4 domains of RNA polymerase sigma factors"/>
    <property type="match status" value="1"/>
</dbReference>
<dbReference type="SUPFAM" id="SSF88946">
    <property type="entry name" value="Sigma2 domain of RNA polymerase sigma factors"/>
    <property type="match status" value="1"/>
</dbReference>
<comment type="similarity">
    <text evidence="1">Belongs to the sigma-70 factor family. ECF subfamily.</text>
</comment>
<proteinExistence type="inferred from homology"/>
<keyword evidence="4" id="KW-0804">Transcription</keyword>
<dbReference type="InterPro" id="IPR013249">
    <property type="entry name" value="RNA_pol_sigma70_r4_t2"/>
</dbReference>
<dbReference type="Gene3D" id="1.10.1740.10">
    <property type="match status" value="1"/>
</dbReference>
<dbReference type="Gene3D" id="1.10.10.10">
    <property type="entry name" value="Winged helix-like DNA-binding domain superfamily/Winged helix DNA-binding domain"/>
    <property type="match status" value="1"/>
</dbReference>
<dbReference type="InterPro" id="IPR013324">
    <property type="entry name" value="RNA_pol_sigma_r3/r4-like"/>
</dbReference>
<accession>A0AA42WS23</accession>
<dbReference type="GO" id="GO:0003677">
    <property type="term" value="F:DNA binding"/>
    <property type="evidence" value="ECO:0007669"/>
    <property type="project" value="InterPro"/>
</dbReference>